<name>A0A829QA89_9MYCO</name>
<evidence type="ECO:0000313" key="2">
    <source>
        <dbReference type="Proteomes" id="UP000020103"/>
    </source>
</evidence>
<proteinExistence type="predicted"/>
<dbReference type="EMBL" id="JAOF01000001">
    <property type="protein sequence ID" value="EUA49615.1"/>
    <property type="molecule type" value="Genomic_DNA"/>
</dbReference>
<gene>
    <name evidence="1" type="ORF">I543_0080</name>
</gene>
<comment type="caution">
    <text evidence="1">The sequence shown here is derived from an EMBL/GenBank/DDBJ whole genome shotgun (WGS) entry which is preliminary data.</text>
</comment>
<accession>A0A829QA89</accession>
<evidence type="ECO:0000313" key="1">
    <source>
        <dbReference type="EMBL" id="EUA49615.1"/>
    </source>
</evidence>
<protein>
    <recommendedName>
        <fullName evidence="3">Antitoxin</fullName>
    </recommendedName>
</protein>
<evidence type="ECO:0008006" key="3">
    <source>
        <dbReference type="Google" id="ProtNLM"/>
    </source>
</evidence>
<dbReference type="AlphaFoldDB" id="A0A829QA89"/>
<dbReference type="Proteomes" id="UP000020103">
    <property type="component" value="Unassembled WGS sequence"/>
</dbReference>
<sequence length="106" mass="11466">MSSIIYLPVSVAARKGVSALVALSQGRRVALTSYGRVVAVIDSPDSVDERARQIRDAVWAVLEAAAGLTADRQHRYSLDELCARAGVDIEGVRERAAQIRSQSDTR</sequence>
<reference evidence="1 2" key="1">
    <citation type="submission" date="2013-12" db="EMBL/GenBank/DDBJ databases">
        <authorList>
            <person name="Madinger N."/>
            <person name="Lenaerts A."/>
            <person name="Ordway D."/>
            <person name="DeGroote M.A."/>
            <person name="Parker T."/>
            <person name="Sizemore C."/>
            <person name="Tallon L.J."/>
            <person name="Sadzewicz L.K."/>
            <person name="Sengamalay N."/>
            <person name="Fraser C.M."/>
            <person name="Hine E."/>
            <person name="Shefchek K.A."/>
            <person name="Das S.P."/>
            <person name="Tettelin H."/>
        </authorList>
    </citation>
    <scope>NUCLEOTIDE SEQUENCE [LARGE SCALE GENOMIC DNA]</scope>
    <source>
        <strain evidence="1 2">21</strain>
    </source>
</reference>
<organism evidence="1 2">
    <name type="scientific">Mycobacteroides abscessus 21</name>
    <dbReference type="NCBI Taxonomy" id="1299324"/>
    <lineage>
        <taxon>Bacteria</taxon>
        <taxon>Bacillati</taxon>
        <taxon>Actinomycetota</taxon>
        <taxon>Actinomycetes</taxon>
        <taxon>Mycobacteriales</taxon>
        <taxon>Mycobacteriaceae</taxon>
        <taxon>Mycobacteroides</taxon>
        <taxon>Mycobacteroides abscessus</taxon>
    </lineage>
</organism>